<name>A0AAX4NH78_9ARCH</name>
<sequence>MNPYVIVRKVIQDAVLVVFIVVILYVVFRLMPGNPVDLFLHGLKHPSLAEKIRIEKELGLYGGKFNFAGFITYLKDMFTFRFGNDYLTGESVSFIISQALPYTLILFGTAAILSFIIGIPLGIYVSFLRGRKSEGAVITGATLLNSIPFFVVAIIIFVYLAGYYHIFPLRAVFPLSYLSHPTLSSLAAVAYDMAMPVVTLLVIEAMGHLLTMRAAMVSVLGEDFITTAKAKGVSERDIMLHHAARNAMVPVSTRMALEFAFLMSGAVIVEVIFSVPGMGSTLYAATLSQDYPLTEGALFIISLVVILTYSIIDFIHSWIDPRIKV</sequence>
<dbReference type="CDD" id="cd06261">
    <property type="entry name" value="TM_PBP2"/>
    <property type="match status" value="1"/>
</dbReference>
<organism evidence="9 10">
    <name type="scientific">Oxyplasma meridianum</name>
    <dbReference type="NCBI Taxonomy" id="3073602"/>
    <lineage>
        <taxon>Archaea</taxon>
        <taxon>Methanobacteriati</taxon>
        <taxon>Thermoplasmatota</taxon>
        <taxon>Thermoplasmata</taxon>
        <taxon>Thermoplasmatales</taxon>
        <taxon>Thermoplasmataceae</taxon>
        <taxon>Oxyplasma</taxon>
    </lineage>
</organism>
<keyword evidence="3" id="KW-1003">Cell membrane</keyword>
<dbReference type="GO" id="GO:0055085">
    <property type="term" value="P:transmembrane transport"/>
    <property type="evidence" value="ECO:0007669"/>
    <property type="project" value="InterPro"/>
</dbReference>
<comment type="subcellular location">
    <subcellularLocation>
        <location evidence="1 7">Cell membrane</location>
        <topology evidence="1 7">Multi-pass membrane protein</topology>
    </subcellularLocation>
</comment>
<keyword evidence="5 7" id="KW-1133">Transmembrane helix</keyword>
<evidence type="ECO:0000256" key="6">
    <source>
        <dbReference type="ARBA" id="ARBA00023136"/>
    </source>
</evidence>
<dbReference type="PANTHER" id="PTHR43163:SF6">
    <property type="entry name" value="DIPEPTIDE TRANSPORT SYSTEM PERMEASE PROTEIN DPPB-RELATED"/>
    <property type="match status" value="1"/>
</dbReference>
<dbReference type="KEGG" id="omr:OXIME_001437"/>
<dbReference type="PROSITE" id="PS50928">
    <property type="entry name" value="ABC_TM1"/>
    <property type="match status" value="1"/>
</dbReference>
<reference evidence="9 10" key="1">
    <citation type="submission" date="2023-09" db="EMBL/GenBank/DDBJ databases">
        <authorList>
            <person name="Golyshina O.V."/>
            <person name="Lunev E.A."/>
            <person name="Bargiela R."/>
            <person name="Gaines M.C."/>
            <person name="Daum B."/>
            <person name="Bale N.J."/>
            <person name="Koenen M."/>
            <person name="Sinninghe Damst J.S."/>
            <person name="Yakimov M."/>
            <person name="Golyshin P.N."/>
        </authorList>
    </citation>
    <scope>NUCLEOTIDE SEQUENCE [LARGE SCALE GENOMIC DNA]</scope>
    <source>
        <strain evidence="9 10">M1</strain>
    </source>
</reference>
<dbReference type="GO" id="GO:0005886">
    <property type="term" value="C:plasma membrane"/>
    <property type="evidence" value="ECO:0007669"/>
    <property type="project" value="UniProtKB-SubCell"/>
</dbReference>
<dbReference type="EMBL" id="CP133772">
    <property type="protein sequence ID" value="WYY00852.1"/>
    <property type="molecule type" value="Genomic_DNA"/>
</dbReference>
<dbReference type="Gene3D" id="1.10.3720.10">
    <property type="entry name" value="MetI-like"/>
    <property type="match status" value="1"/>
</dbReference>
<dbReference type="Proteomes" id="UP001451606">
    <property type="component" value="Chromosome"/>
</dbReference>
<dbReference type="GeneID" id="95968175"/>
<feature type="domain" description="ABC transmembrane type-1" evidence="8">
    <location>
        <begin position="100"/>
        <end position="316"/>
    </location>
</feature>
<proteinExistence type="inferred from homology"/>
<evidence type="ECO:0000256" key="5">
    <source>
        <dbReference type="ARBA" id="ARBA00022989"/>
    </source>
</evidence>
<dbReference type="InterPro" id="IPR035906">
    <property type="entry name" value="MetI-like_sf"/>
</dbReference>
<dbReference type="InterPro" id="IPR000515">
    <property type="entry name" value="MetI-like"/>
</dbReference>
<evidence type="ECO:0000259" key="8">
    <source>
        <dbReference type="PROSITE" id="PS50928"/>
    </source>
</evidence>
<dbReference type="Pfam" id="PF00528">
    <property type="entry name" value="BPD_transp_1"/>
    <property type="match status" value="1"/>
</dbReference>
<evidence type="ECO:0000256" key="3">
    <source>
        <dbReference type="ARBA" id="ARBA00022475"/>
    </source>
</evidence>
<feature type="transmembrane region" description="Helical" evidence="7">
    <location>
        <begin position="102"/>
        <end position="125"/>
    </location>
</feature>
<gene>
    <name evidence="9" type="ORF">OXIME_001437</name>
</gene>
<dbReference type="RefSeq" id="WP_393971179.1">
    <property type="nucleotide sequence ID" value="NZ_CP133772.1"/>
</dbReference>
<feature type="transmembrane region" description="Helical" evidence="7">
    <location>
        <begin position="137"/>
        <end position="162"/>
    </location>
</feature>
<feature type="transmembrane region" description="Helical" evidence="7">
    <location>
        <begin position="12"/>
        <end position="31"/>
    </location>
</feature>
<keyword evidence="6 7" id="KW-0472">Membrane</keyword>
<keyword evidence="10" id="KW-1185">Reference proteome</keyword>
<keyword evidence="4 7" id="KW-0812">Transmembrane</keyword>
<evidence type="ECO:0000313" key="10">
    <source>
        <dbReference type="Proteomes" id="UP001451606"/>
    </source>
</evidence>
<keyword evidence="2 7" id="KW-0813">Transport</keyword>
<feature type="transmembrane region" description="Helical" evidence="7">
    <location>
        <begin position="255"/>
        <end position="276"/>
    </location>
</feature>
<evidence type="ECO:0000256" key="1">
    <source>
        <dbReference type="ARBA" id="ARBA00004651"/>
    </source>
</evidence>
<evidence type="ECO:0000256" key="2">
    <source>
        <dbReference type="ARBA" id="ARBA00022448"/>
    </source>
</evidence>
<feature type="transmembrane region" description="Helical" evidence="7">
    <location>
        <begin position="296"/>
        <end position="319"/>
    </location>
</feature>
<dbReference type="SUPFAM" id="SSF161098">
    <property type="entry name" value="MetI-like"/>
    <property type="match status" value="1"/>
</dbReference>
<evidence type="ECO:0000256" key="7">
    <source>
        <dbReference type="RuleBase" id="RU363032"/>
    </source>
</evidence>
<protein>
    <submittedName>
        <fullName evidence="9">ABC transporter permease</fullName>
    </submittedName>
</protein>
<evidence type="ECO:0000256" key="4">
    <source>
        <dbReference type="ARBA" id="ARBA00022692"/>
    </source>
</evidence>
<accession>A0AAX4NH78</accession>
<evidence type="ECO:0000313" key="9">
    <source>
        <dbReference type="EMBL" id="WYY00852.1"/>
    </source>
</evidence>
<feature type="transmembrane region" description="Helical" evidence="7">
    <location>
        <begin position="182"/>
        <end position="203"/>
    </location>
</feature>
<dbReference type="PANTHER" id="PTHR43163">
    <property type="entry name" value="DIPEPTIDE TRANSPORT SYSTEM PERMEASE PROTEIN DPPB-RELATED"/>
    <property type="match status" value="1"/>
</dbReference>
<comment type="similarity">
    <text evidence="7">Belongs to the binding-protein-dependent transport system permease family.</text>
</comment>
<dbReference type="AlphaFoldDB" id="A0AAX4NH78"/>